<evidence type="ECO:0000313" key="1">
    <source>
        <dbReference type="EMBL" id="SKC31467.1"/>
    </source>
</evidence>
<evidence type="ECO:0000313" key="2">
    <source>
        <dbReference type="Proteomes" id="UP000189966"/>
    </source>
</evidence>
<proteinExistence type="predicted"/>
<name>A0A1T5HX48_9GAMM</name>
<reference evidence="1 2" key="1">
    <citation type="submission" date="2017-02" db="EMBL/GenBank/DDBJ databases">
        <authorList>
            <person name="Peterson S.W."/>
        </authorList>
    </citation>
    <scope>NUCLEOTIDE SEQUENCE [LARGE SCALE GENOMIC DNA]</scope>
    <source>
        <strain evidence="2">type strain: NCCB 100098</strain>
    </source>
</reference>
<dbReference type="AlphaFoldDB" id="A0A1T5HX48"/>
<dbReference type="EMBL" id="FUZI01000001">
    <property type="protein sequence ID" value="SKC31467.1"/>
    <property type="molecule type" value="Genomic_DNA"/>
</dbReference>
<dbReference type="Proteomes" id="UP000189966">
    <property type="component" value="Unassembled WGS sequence"/>
</dbReference>
<organism evidence="1 2">
    <name type="scientific">Photobacterium piscicola</name>
    <dbReference type="NCBI Taxonomy" id="1378299"/>
    <lineage>
        <taxon>Bacteria</taxon>
        <taxon>Pseudomonadati</taxon>
        <taxon>Pseudomonadota</taxon>
        <taxon>Gammaproteobacteria</taxon>
        <taxon>Vibrionales</taxon>
        <taxon>Vibrionaceae</taxon>
        <taxon>Photobacterium</taxon>
    </lineage>
</organism>
<protein>
    <submittedName>
        <fullName evidence="1">Uncharacterized protein</fullName>
    </submittedName>
</protein>
<gene>
    <name evidence="1" type="ORF">CZ809_00945</name>
</gene>
<sequence>MSFIDSLIQISQEDIKIISHIVMAINNDLFKQL</sequence>
<accession>A0A1T5HX48</accession>